<dbReference type="PANTHER" id="PTHR42085:SF1">
    <property type="entry name" value="F-BOX DOMAIN-CONTAINING PROTEIN"/>
    <property type="match status" value="1"/>
</dbReference>
<dbReference type="Proteomes" id="UP000799424">
    <property type="component" value="Unassembled WGS sequence"/>
</dbReference>
<evidence type="ECO:0000313" key="2">
    <source>
        <dbReference type="Proteomes" id="UP000799424"/>
    </source>
</evidence>
<gene>
    <name evidence="1" type="ORF">CC86DRAFT_98826</name>
</gene>
<protein>
    <submittedName>
        <fullName evidence="1">Uncharacterized protein</fullName>
    </submittedName>
</protein>
<dbReference type="OrthoDB" id="4790878at2759"/>
<proteinExistence type="predicted"/>
<reference evidence="1" key="1">
    <citation type="journal article" date="2020" name="Stud. Mycol.">
        <title>101 Dothideomycetes genomes: a test case for predicting lifestyles and emergence of pathogens.</title>
        <authorList>
            <person name="Haridas S."/>
            <person name="Albert R."/>
            <person name="Binder M."/>
            <person name="Bloem J."/>
            <person name="Labutti K."/>
            <person name="Salamov A."/>
            <person name="Andreopoulos B."/>
            <person name="Baker S."/>
            <person name="Barry K."/>
            <person name="Bills G."/>
            <person name="Bluhm B."/>
            <person name="Cannon C."/>
            <person name="Castanera R."/>
            <person name="Culley D."/>
            <person name="Daum C."/>
            <person name="Ezra D."/>
            <person name="Gonzalez J."/>
            <person name="Henrissat B."/>
            <person name="Kuo A."/>
            <person name="Liang C."/>
            <person name="Lipzen A."/>
            <person name="Lutzoni F."/>
            <person name="Magnuson J."/>
            <person name="Mondo S."/>
            <person name="Nolan M."/>
            <person name="Ohm R."/>
            <person name="Pangilinan J."/>
            <person name="Park H.-J."/>
            <person name="Ramirez L."/>
            <person name="Alfaro M."/>
            <person name="Sun H."/>
            <person name="Tritt A."/>
            <person name="Yoshinaga Y."/>
            <person name="Zwiers L.-H."/>
            <person name="Turgeon B."/>
            <person name="Goodwin S."/>
            <person name="Spatafora J."/>
            <person name="Crous P."/>
            <person name="Grigoriev I."/>
        </authorList>
    </citation>
    <scope>NUCLEOTIDE SEQUENCE</scope>
    <source>
        <strain evidence="1">CBS 113818</strain>
    </source>
</reference>
<dbReference type="AlphaFoldDB" id="A0A6A6ZKP4"/>
<name>A0A6A6ZKP4_9PLEO</name>
<sequence length="290" mass="33010">MSTSLNTTSRDCACPFLDLPGELRNLIFAYTFSEPMGLSYRLDPPGIGRLESMLPATTLPSKVQLDTCKPTPERKALNRRTRRVANQLQYVCHELRAETRGLGIRYNDLSFEYLKDVLAFIRIIPQAEVKHLRILHVKKGMYSTVGGEEVNLLGAPDERYSRLFNFCLAHPALTICNPVIGWRQSDPMFVPYAILVQMQFRKSSSRIEDFFTSPSVQDMVRTITSRKVGQMEEALPANFKMYPEDDTFDSTLFRNTCVGHPMINNFFNHAVDGGVGRWATEAEKIYMHGI</sequence>
<organism evidence="1 2">
    <name type="scientific">Ophiobolus disseminans</name>
    <dbReference type="NCBI Taxonomy" id="1469910"/>
    <lineage>
        <taxon>Eukaryota</taxon>
        <taxon>Fungi</taxon>
        <taxon>Dikarya</taxon>
        <taxon>Ascomycota</taxon>
        <taxon>Pezizomycotina</taxon>
        <taxon>Dothideomycetes</taxon>
        <taxon>Pleosporomycetidae</taxon>
        <taxon>Pleosporales</taxon>
        <taxon>Pleosporineae</taxon>
        <taxon>Phaeosphaeriaceae</taxon>
        <taxon>Ophiobolus</taxon>
    </lineage>
</organism>
<dbReference type="InterPro" id="IPR038883">
    <property type="entry name" value="AN11006-like"/>
</dbReference>
<evidence type="ECO:0000313" key="1">
    <source>
        <dbReference type="EMBL" id="KAF2821630.1"/>
    </source>
</evidence>
<dbReference type="EMBL" id="MU006236">
    <property type="protein sequence ID" value="KAF2821630.1"/>
    <property type="molecule type" value="Genomic_DNA"/>
</dbReference>
<keyword evidence="2" id="KW-1185">Reference proteome</keyword>
<dbReference type="PANTHER" id="PTHR42085">
    <property type="entry name" value="F-BOX DOMAIN-CONTAINING PROTEIN"/>
    <property type="match status" value="1"/>
</dbReference>
<accession>A0A6A6ZKP4</accession>